<dbReference type="SUPFAM" id="SSF50978">
    <property type="entry name" value="WD40 repeat-like"/>
    <property type="match status" value="1"/>
</dbReference>
<dbReference type="SUPFAM" id="SSF50998">
    <property type="entry name" value="Quinoprotein alcohol dehydrogenase-like"/>
    <property type="match status" value="1"/>
</dbReference>
<feature type="repeat" description="WD" evidence="5">
    <location>
        <begin position="196"/>
        <end position="237"/>
    </location>
</feature>
<evidence type="ECO:0000256" key="5">
    <source>
        <dbReference type="PROSITE-ProRule" id="PRU00221"/>
    </source>
</evidence>
<evidence type="ECO:0000313" key="9">
    <source>
        <dbReference type="EMBL" id="CBN74196.1"/>
    </source>
</evidence>
<dbReference type="PROSITE" id="PS50294">
    <property type="entry name" value="WD_REPEATS_REGION"/>
    <property type="match status" value="7"/>
</dbReference>
<feature type="region of interest" description="Disordered" evidence="7">
    <location>
        <begin position="952"/>
        <end position="1014"/>
    </location>
</feature>
<comment type="subcellular location">
    <subcellularLocation>
        <location evidence="1">Nucleus</location>
        <location evidence="1">Nucleolus</location>
    </subcellularLocation>
</comment>
<feature type="repeat" description="WD" evidence="5">
    <location>
        <begin position="152"/>
        <end position="195"/>
    </location>
</feature>
<dbReference type="Gene3D" id="2.130.10.10">
    <property type="entry name" value="YVTN repeat-like/Quinoprotein amine dehydrogenase"/>
    <property type="match status" value="5"/>
</dbReference>
<feature type="repeat" description="WD" evidence="5">
    <location>
        <begin position="445"/>
        <end position="479"/>
    </location>
</feature>
<feature type="coiled-coil region" evidence="6">
    <location>
        <begin position="775"/>
        <end position="804"/>
    </location>
</feature>
<name>D8LEB1_ECTSI</name>
<feature type="compositionally biased region" description="Basic residues" evidence="7">
    <location>
        <begin position="1173"/>
        <end position="1191"/>
    </location>
</feature>
<dbReference type="InterPro" id="IPR011047">
    <property type="entry name" value="Quinoprotein_ADH-like_sf"/>
</dbReference>
<dbReference type="PANTHER" id="PTHR19854">
    <property type="entry name" value="TRANSDUCIN BETA-LIKE 3"/>
    <property type="match status" value="1"/>
</dbReference>
<feature type="compositionally biased region" description="Acidic residues" evidence="7">
    <location>
        <begin position="989"/>
        <end position="1003"/>
    </location>
</feature>
<dbReference type="PROSITE" id="PS50082">
    <property type="entry name" value="WD_REPEATS_2"/>
    <property type="match status" value="7"/>
</dbReference>
<feature type="compositionally biased region" description="Low complexity" evidence="7">
    <location>
        <begin position="1151"/>
        <end position="1164"/>
    </location>
</feature>
<evidence type="ECO:0000259" key="8">
    <source>
        <dbReference type="Pfam" id="PF08625"/>
    </source>
</evidence>
<evidence type="ECO:0000256" key="2">
    <source>
        <dbReference type="ARBA" id="ARBA00022574"/>
    </source>
</evidence>
<accession>D8LEB1</accession>
<keyword evidence="6" id="KW-0175">Coiled coil</keyword>
<dbReference type="InterPro" id="IPR036322">
    <property type="entry name" value="WD40_repeat_dom_sf"/>
</dbReference>
<evidence type="ECO:0000256" key="1">
    <source>
        <dbReference type="ARBA" id="ARBA00004604"/>
    </source>
</evidence>
<feature type="compositionally biased region" description="Basic and acidic residues" evidence="7">
    <location>
        <begin position="973"/>
        <end position="988"/>
    </location>
</feature>
<evidence type="ECO:0000256" key="6">
    <source>
        <dbReference type="SAM" id="Coils"/>
    </source>
</evidence>
<organism evidence="9 10">
    <name type="scientific">Ectocarpus siliculosus</name>
    <name type="common">Brown alga</name>
    <name type="synonym">Conferva siliculosa</name>
    <dbReference type="NCBI Taxonomy" id="2880"/>
    <lineage>
        <taxon>Eukaryota</taxon>
        <taxon>Sar</taxon>
        <taxon>Stramenopiles</taxon>
        <taxon>Ochrophyta</taxon>
        <taxon>PX clade</taxon>
        <taxon>Phaeophyceae</taxon>
        <taxon>Ectocarpales</taxon>
        <taxon>Ectocarpaceae</taxon>
        <taxon>Ectocarpus</taxon>
    </lineage>
</organism>
<dbReference type="InterPro" id="IPR020472">
    <property type="entry name" value="WD40_PAC1"/>
</dbReference>
<feature type="compositionally biased region" description="Basic residues" evidence="7">
    <location>
        <begin position="295"/>
        <end position="309"/>
    </location>
</feature>
<feature type="region of interest" description="Disordered" evidence="7">
    <location>
        <begin position="1029"/>
        <end position="1191"/>
    </location>
</feature>
<keyword evidence="3" id="KW-0677">Repeat</keyword>
<dbReference type="GO" id="GO:0034511">
    <property type="term" value="F:U3 snoRNA binding"/>
    <property type="evidence" value="ECO:0007669"/>
    <property type="project" value="TreeGrafter"/>
</dbReference>
<evidence type="ECO:0000256" key="3">
    <source>
        <dbReference type="ARBA" id="ARBA00022737"/>
    </source>
</evidence>
<protein>
    <recommendedName>
        <fullName evidence="8">U3 small nucleolar RNA-associated protein 13 C-terminal domain-containing protein</fullName>
    </recommendedName>
</protein>
<feature type="repeat" description="WD" evidence="5">
    <location>
        <begin position="677"/>
        <end position="718"/>
    </location>
</feature>
<dbReference type="InParanoid" id="D8LEB1"/>
<sequence>MLKVASTTRGPSLSKAWEVSKAHKGAFSGGKVELSRDGKFLACLYEWDVSFVDVEEGVVTKRLRSEGSPGGEEEIVSFALHPNGSEIVTASRSLLLRHWEIATGDCKRAIKAHDHIVRCMDYDGTGTLVATGSSDSTAKVWDVERGYCTHNFRGHTGVVSVVAFHPDPKRLTLVTGSEDTTVRVWSLSEQSCTAVLKAHLSYVTSLAFLPGGTGVISGGRDRVLNVWALDRSEVRKTFPVYEEVEGLQVLPQSEEFSEKFPVSAAGSLVAVAGKNGVVRVFSLEGTLVEAAAPGKGKHKLDRVNKKNKKTALPAASDRDEKEQRLTCRCVMTQDNASASHRAGYTSLLLDPRRCGLLAVTADHNLVLLEASGKRRLGETPGAAAAVGPLGSLVARRQIVGYNDEVIDVKSFPSGGESDGESWVAVATNSPQVRLFELSSFSCRLLDGHTDTVLALDVAPDGRHLCTSSKDRTCLLWNVDLGVPVVRWSGHADSVGAVAASRKPGPWNSSSTSAAGGAAAFVVSGAADRTLQRWDVPCRPLAALEGAARDSREAAAEVAAEAAAEADGRGKGGGGGTGVWTPPAPLLETARRSVRAHEQDINCVAVSPNDAVVASASQDRTIKLWKAADLELTGVLKGHKRGVWKVEFSPVDRCLASCSGDRTVKLWSLADLSCLRTFQGHTASVLSVAFVSAGAQVVSGGADGLVKVWTVRSDECEATLDAHTDKVWALTTAAAPAVRRHRDEEEEVEGGGEGPNAGIVVVSGGADSVINVWKDVTAREEEKVIAERENALLKEQELYNRLRNKEYGPAIALALELKRPQKLWGVLRDAMTEGMGEGGQGAPAGGDEETTTEMASRRLDEHVSSWTMDTISQCLGYCRDWNTNARKAVVVHALVGSILRCVSIGSLKELPGCAELVRVLLPYSERHFQRLDRLLQSSYLVEHTLASMQMLVAEGGPTGDSNKAAARTQTNRPLVRELKRLRDGKPRQEEEGESVDGGVESDSEGGDRVASPVPVSEVVDGRVVFNVRVENGGAGDSDSEEEDSDVQESDVVMGDASKRDPIVVEGGGGEGSAKKPKKKRKKKSSSGAPAPTALGLVGQPVVEAVVPAAGAEEVPSASGDKKARKKRRRSAGDAKNVAGASPALVKVQKQPVGAVVPEEGGAVAETGEDGGGSGKKKKKKRSGKGRRKSTTT</sequence>
<dbReference type="InterPro" id="IPR001680">
    <property type="entry name" value="WD40_rpt"/>
</dbReference>
<feature type="compositionally biased region" description="Low complexity" evidence="7">
    <location>
        <begin position="1099"/>
        <end position="1117"/>
    </location>
</feature>
<dbReference type="STRING" id="2880.D8LEB1"/>
<dbReference type="SMART" id="SM00320">
    <property type="entry name" value="WD40"/>
    <property type="match status" value="12"/>
</dbReference>
<feature type="repeat" description="WD" evidence="5">
    <location>
        <begin position="110"/>
        <end position="151"/>
    </location>
</feature>
<feature type="compositionally biased region" description="Basic residues" evidence="7">
    <location>
        <begin position="1073"/>
        <end position="1083"/>
    </location>
</feature>
<dbReference type="OrthoDB" id="5414888at2759"/>
<feature type="repeat" description="WD" evidence="5">
    <location>
        <begin position="635"/>
        <end position="676"/>
    </location>
</feature>
<dbReference type="GO" id="GO:0000472">
    <property type="term" value="P:endonucleolytic cleavage to generate mature 5'-end of SSU-rRNA from (SSU-rRNA, 5.8S rRNA, LSU-rRNA)"/>
    <property type="evidence" value="ECO:0007669"/>
    <property type="project" value="TreeGrafter"/>
</dbReference>
<dbReference type="PRINTS" id="PR00320">
    <property type="entry name" value="GPROTEINBRPT"/>
</dbReference>
<dbReference type="Pfam" id="PF00400">
    <property type="entry name" value="WD40"/>
    <property type="match status" value="7"/>
</dbReference>
<feature type="domain" description="U3 small nucleolar RNA-associated protein 13 C-terminal" evidence="8">
    <location>
        <begin position="794"/>
        <end position="947"/>
    </location>
</feature>
<dbReference type="Pfam" id="PF08625">
    <property type="entry name" value="Utp13"/>
    <property type="match status" value="1"/>
</dbReference>
<keyword evidence="2 5" id="KW-0853">WD repeat</keyword>
<dbReference type="AlphaFoldDB" id="D8LEB1"/>
<evidence type="ECO:0000256" key="4">
    <source>
        <dbReference type="ARBA" id="ARBA00023242"/>
    </source>
</evidence>
<dbReference type="GO" id="GO:0030686">
    <property type="term" value="C:90S preribosome"/>
    <property type="evidence" value="ECO:0007669"/>
    <property type="project" value="TreeGrafter"/>
</dbReference>
<dbReference type="GO" id="GO:0000480">
    <property type="term" value="P:endonucleolytic cleavage in 5'-ETS of tricistronic rRNA transcript (SSU-rRNA, 5.8S rRNA, LSU-rRNA)"/>
    <property type="evidence" value="ECO:0007669"/>
    <property type="project" value="TreeGrafter"/>
</dbReference>
<feature type="repeat" description="WD" evidence="5">
    <location>
        <begin position="593"/>
        <end position="625"/>
    </location>
</feature>
<evidence type="ECO:0000313" key="10">
    <source>
        <dbReference type="Proteomes" id="UP000002630"/>
    </source>
</evidence>
<dbReference type="Proteomes" id="UP000002630">
    <property type="component" value="Unassembled WGS sequence"/>
</dbReference>
<reference evidence="9 10" key="1">
    <citation type="journal article" date="2010" name="Nature">
        <title>The Ectocarpus genome and the independent evolution of multicellularity in brown algae.</title>
        <authorList>
            <person name="Cock J.M."/>
            <person name="Sterck L."/>
            <person name="Rouze P."/>
            <person name="Scornet D."/>
            <person name="Allen A.E."/>
            <person name="Amoutzias G."/>
            <person name="Anthouard V."/>
            <person name="Artiguenave F."/>
            <person name="Aury J.M."/>
            <person name="Badger J.H."/>
            <person name="Beszteri B."/>
            <person name="Billiau K."/>
            <person name="Bonnet E."/>
            <person name="Bothwell J.H."/>
            <person name="Bowler C."/>
            <person name="Boyen C."/>
            <person name="Brownlee C."/>
            <person name="Carrano C.J."/>
            <person name="Charrier B."/>
            <person name="Cho G.Y."/>
            <person name="Coelho S.M."/>
            <person name="Collen J."/>
            <person name="Corre E."/>
            <person name="Da Silva C."/>
            <person name="Delage L."/>
            <person name="Delaroque N."/>
            <person name="Dittami S.M."/>
            <person name="Doulbeau S."/>
            <person name="Elias M."/>
            <person name="Farnham G."/>
            <person name="Gachon C.M."/>
            <person name="Gschloessl B."/>
            <person name="Heesch S."/>
            <person name="Jabbari K."/>
            <person name="Jubin C."/>
            <person name="Kawai H."/>
            <person name="Kimura K."/>
            <person name="Kloareg B."/>
            <person name="Kupper F.C."/>
            <person name="Lang D."/>
            <person name="Le Bail A."/>
            <person name="Leblanc C."/>
            <person name="Lerouge P."/>
            <person name="Lohr M."/>
            <person name="Lopez P.J."/>
            <person name="Martens C."/>
            <person name="Maumus F."/>
            <person name="Michel G."/>
            <person name="Miranda-Saavedra D."/>
            <person name="Morales J."/>
            <person name="Moreau H."/>
            <person name="Motomura T."/>
            <person name="Nagasato C."/>
            <person name="Napoli C.A."/>
            <person name="Nelson D.R."/>
            <person name="Nyvall-Collen P."/>
            <person name="Peters A.F."/>
            <person name="Pommier C."/>
            <person name="Potin P."/>
            <person name="Poulain J."/>
            <person name="Quesneville H."/>
            <person name="Read B."/>
            <person name="Rensing S.A."/>
            <person name="Ritter A."/>
            <person name="Rousvoal S."/>
            <person name="Samanta M."/>
            <person name="Samson G."/>
            <person name="Schroeder D.C."/>
            <person name="Segurens B."/>
            <person name="Strittmatter M."/>
            <person name="Tonon T."/>
            <person name="Tregear J.W."/>
            <person name="Valentin K."/>
            <person name="von Dassow P."/>
            <person name="Yamagishi T."/>
            <person name="Van de Peer Y."/>
            <person name="Wincker P."/>
        </authorList>
    </citation>
    <scope>NUCLEOTIDE SEQUENCE [LARGE SCALE GENOMIC DNA]</scope>
    <source>
        <strain evidence="10">Ec32 / CCAP1310/4</strain>
    </source>
</reference>
<dbReference type="InterPro" id="IPR019775">
    <property type="entry name" value="WD40_repeat_CS"/>
</dbReference>
<feature type="compositionally biased region" description="Acidic residues" evidence="7">
    <location>
        <begin position="1036"/>
        <end position="1047"/>
    </location>
</feature>
<dbReference type="PROSITE" id="PS00678">
    <property type="entry name" value="WD_REPEATS_1"/>
    <property type="match status" value="2"/>
</dbReference>
<keyword evidence="10" id="KW-1185">Reference proteome</keyword>
<proteinExistence type="predicted"/>
<dbReference type="GO" id="GO:0032040">
    <property type="term" value="C:small-subunit processome"/>
    <property type="evidence" value="ECO:0007669"/>
    <property type="project" value="InterPro"/>
</dbReference>
<feature type="region of interest" description="Disordered" evidence="7">
    <location>
        <begin position="562"/>
        <end position="583"/>
    </location>
</feature>
<keyword evidence="4" id="KW-0539">Nucleus</keyword>
<dbReference type="EMBL" id="FN649760">
    <property type="protein sequence ID" value="CBN74196.1"/>
    <property type="molecule type" value="Genomic_DNA"/>
</dbReference>
<feature type="region of interest" description="Disordered" evidence="7">
    <location>
        <begin position="294"/>
        <end position="319"/>
    </location>
</feature>
<evidence type="ECO:0000256" key="7">
    <source>
        <dbReference type="SAM" id="MobiDB-lite"/>
    </source>
</evidence>
<dbReference type="PANTHER" id="PTHR19854:SF15">
    <property type="entry name" value="TRANSDUCIN BETA-LIKE PROTEIN 3"/>
    <property type="match status" value="1"/>
</dbReference>
<dbReference type="eggNOG" id="KOG0319">
    <property type="taxonomic scope" value="Eukaryota"/>
</dbReference>
<dbReference type="InterPro" id="IPR013934">
    <property type="entry name" value="Utp13_C"/>
</dbReference>
<gene>
    <name evidence="9" type="ORF">Esi_0013_0118</name>
</gene>
<dbReference type="CDD" id="cd00200">
    <property type="entry name" value="WD40"/>
    <property type="match status" value="2"/>
</dbReference>
<dbReference type="InterPro" id="IPR015943">
    <property type="entry name" value="WD40/YVTN_repeat-like_dom_sf"/>
</dbReference>